<comment type="catalytic activity">
    <reaction evidence="6">
        <text>5-[(5-phospho-1-deoxy-D-ribulos-1-ylimino)methylamino]-1-(5-phospho-beta-D-ribosyl)imidazole-4-carboxamide + L-glutamine = D-erythro-1-(imidazol-4-yl)glycerol 3-phosphate + 5-amino-1-(5-phospho-beta-D-ribosyl)imidazole-4-carboxamide + L-glutamate + H(+)</text>
        <dbReference type="Rhea" id="RHEA:24793"/>
        <dbReference type="ChEBI" id="CHEBI:15378"/>
        <dbReference type="ChEBI" id="CHEBI:29985"/>
        <dbReference type="ChEBI" id="CHEBI:58278"/>
        <dbReference type="ChEBI" id="CHEBI:58359"/>
        <dbReference type="ChEBI" id="CHEBI:58475"/>
        <dbReference type="ChEBI" id="CHEBI:58525"/>
        <dbReference type="EC" id="4.3.2.10"/>
    </reaction>
</comment>
<dbReference type="Pfam" id="PF00977">
    <property type="entry name" value="His_biosynth"/>
    <property type="match status" value="1"/>
</dbReference>
<dbReference type="InterPro" id="IPR050064">
    <property type="entry name" value="IGPS_HisA/HisF"/>
</dbReference>
<sequence length="268" mass="29186">VKFHRVIARLDIKGPNLVKGVHLEGLRVLGKPEIFAESYYQNGADELFFQDTVASLYQRNNLLNIVTRTAENTFIPLTVGGGLRNISDIRNALRAGADKVAINTAGIHDPQLITDAARVYGSSTVVVAIEAIQQEDGQFFAYTENGRERTDVEVVSWAREVQERGAGEILLTSIDREGTGTGYDLNLIESVSKQVSIPVIAHGGAGNYQHMVDAVCKGGADAVASASMFHYGLIRQKGSHSYHDEEGNVDFLNLGSSYKKFGNDDIKT</sequence>
<feature type="non-terminal residue" evidence="7">
    <location>
        <position position="268"/>
    </location>
</feature>
<dbReference type="InterPro" id="IPR013785">
    <property type="entry name" value="Aldolase_TIM"/>
</dbReference>
<evidence type="ECO:0000256" key="1">
    <source>
        <dbReference type="ARBA" id="ARBA00005091"/>
    </source>
</evidence>
<dbReference type="GO" id="GO:0000105">
    <property type="term" value="P:L-histidine biosynthetic process"/>
    <property type="evidence" value="ECO:0007669"/>
    <property type="project" value="UniProtKB-UniPathway"/>
</dbReference>
<feature type="non-terminal residue" evidence="7">
    <location>
        <position position="1"/>
    </location>
</feature>
<dbReference type="GO" id="GO:0016829">
    <property type="term" value="F:lyase activity"/>
    <property type="evidence" value="ECO:0007669"/>
    <property type="project" value="UniProtKB-KW"/>
</dbReference>
<evidence type="ECO:0000256" key="2">
    <source>
        <dbReference type="ARBA" id="ARBA00012809"/>
    </source>
</evidence>
<organism evidence="7">
    <name type="scientific">marine metagenome</name>
    <dbReference type="NCBI Taxonomy" id="408172"/>
    <lineage>
        <taxon>unclassified sequences</taxon>
        <taxon>metagenomes</taxon>
        <taxon>ecological metagenomes</taxon>
    </lineage>
</organism>
<evidence type="ECO:0000256" key="4">
    <source>
        <dbReference type="ARBA" id="ARBA00023102"/>
    </source>
</evidence>
<proteinExistence type="predicted"/>
<keyword evidence="3" id="KW-0028">Amino-acid biosynthesis</keyword>
<dbReference type="UniPathway" id="UPA00031">
    <property type="reaction ID" value="UER00010"/>
</dbReference>
<dbReference type="PANTHER" id="PTHR21235:SF2">
    <property type="entry name" value="IMIDAZOLE GLYCEROL PHOSPHATE SYNTHASE HISHF"/>
    <property type="match status" value="1"/>
</dbReference>
<evidence type="ECO:0000256" key="5">
    <source>
        <dbReference type="ARBA" id="ARBA00023239"/>
    </source>
</evidence>
<keyword evidence="4" id="KW-0368">Histidine biosynthesis</keyword>
<evidence type="ECO:0000256" key="3">
    <source>
        <dbReference type="ARBA" id="ARBA00022605"/>
    </source>
</evidence>
<reference evidence="7" key="1">
    <citation type="submission" date="2018-05" db="EMBL/GenBank/DDBJ databases">
        <authorList>
            <person name="Lanie J.A."/>
            <person name="Ng W.-L."/>
            <person name="Kazmierczak K.M."/>
            <person name="Andrzejewski T.M."/>
            <person name="Davidsen T.M."/>
            <person name="Wayne K.J."/>
            <person name="Tettelin H."/>
            <person name="Glass J.I."/>
            <person name="Rusch D."/>
            <person name="Podicherti R."/>
            <person name="Tsui H.-C.T."/>
            <person name="Winkler M.E."/>
        </authorList>
    </citation>
    <scope>NUCLEOTIDE SEQUENCE</scope>
</reference>
<dbReference type="EMBL" id="UINC01145795">
    <property type="protein sequence ID" value="SVD36139.1"/>
    <property type="molecule type" value="Genomic_DNA"/>
</dbReference>
<dbReference type="Gene3D" id="3.20.20.70">
    <property type="entry name" value="Aldolase class I"/>
    <property type="match status" value="1"/>
</dbReference>
<dbReference type="InterPro" id="IPR006062">
    <property type="entry name" value="His_biosynth"/>
</dbReference>
<name>A0A382UPF0_9ZZZZ</name>
<accession>A0A382UPF0</accession>
<gene>
    <name evidence="7" type="ORF">METZ01_LOCUS388993</name>
</gene>
<dbReference type="CDD" id="cd04731">
    <property type="entry name" value="HisF"/>
    <property type="match status" value="1"/>
</dbReference>
<dbReference type="EC" id="4.3.2.10" evidence="2"/>
<dbReference type="InterPro" id="IPR011060">
    <property type="entry name" value="RibuloseP-bd_barrel"/>
</dbReference>
<evidence type="ECO:0000313" key="7">
    <source>
        <dbReference type="EMBL" id="SVD36139.1"/>
    </source>
</evidence>
<evidence type="ECO:0000256" key="6">
    <source>
        <dbReference type="ARBA" id="ARBA00047838"/>
    </source>
</evidence>
<dbReference type="InterPro" id="IPR004651">
    <property type="entry name" value="HisF"/>
</dbReference>
<protein>
    <recommendedName>
        <fullName evidence="2">imidazole glycerol-phosphate synthase</fullName>
        <ecNumber evidence="2">4.3.2.10</ecNumber>
    </recommendedName>
</protein>
<dbReference type="GO" id="GO:0000107">
    <property type="term" value="F:imidazoleglycerol-phosphate synthase activity"/>
    <property type="evidence" value="ECO:0007669"/>
    <property type="project" value="InterPro"/>
</dbReference>
<dbReference type="PANTHER" id="PTHR21235">
    <property type="entry name" value="IMIDAZOLE GLYCEROL PHOSPHATE SYNTHASE SUBUNIT HISF/H IGP SYNTHASE SUBUNIT HISF/H"/>
    <property type="match status" value="1"/>
</dbReference>
<dbReference type="AlphaFoldDB" id="A0A382UPF0"/>
<dbReference type="SUPFAM" id="SSF51366">
    <property type="entry name" value="Ribulose-phoshate binding barrel"/>
    <property type="match status" value="1"/>
</dbReference>
<comment type="pathway">
    <text evidence="1">Amino-acid biosynthesis; L-histidine biosynthesis; L-histidine from 5-phospho-alpha-D-ribose 1-diphosphate: step 5/9.</text>
</comment>
<keyword evidence="5" id="KW-0456">Lyase</keyword>